<keyword evidence="1" id="KW-0732">Signal</keyword>
<reference evidence="2" key="1">
    <citation type="journal article" date="2023" name="Mol. Phylogenet. Evol.">
        <title>Genome-scale phylogeny and comparative genomics of the fungal order Sordariales.</title>
        <authorList>
            <person name="Hensen N."/>
            <person name="Bonometti L."/>
            <person name="Westerberg I."/>
            <person name="Brannstrom I.O."/>
            <person name="Guillou S."/>
            <person name="Cros-Aarteil S."/>
            <person name="Calhoun S."/>
            <person name="Haridas S."/>
            <person name="Kuo A."/>
            <person name="Mondo S."/>
            <person name="Pangilinan J."/>
            <person name="Riley R."/>
            <person name="LaButti K."/>
            <person name="Andreopoulos B."/>
            <person name="Lipzen A."/>
            <person name="Chen C."/>
            <person name="Yan M."/>
            <person name="Daum C."/>
            <person name="Ng V."/>
            <person name="Clum A."/>
            <person name="Steindorff A."/>
            <person name="Ohm R.A."/>
            <person name="Martin F."/>
            <person name="Silar P."/>
            <person name="Natvig D.O."/>
            <person name="Lalanne C."/>
            <person name="Gautier V."/>
            <person name="Ament-Velasquez S.L."/>
            <person name="Kruys A."/>
            <person name="Hutchinson M.I."/>
            <person name="Powell A.J."/>
            <person name="Barry K."/>
            <person name="Miller A.N."/>
            <person name="Grigoriev I.V."/>
            <person name="Debuchy R."/>
            <person name="Gladieux P."/>
            <person name="Hiltunen Thoren M."/>
            <person name="Johannesson H."/>
        </authorList>
    </citation>
    <scope>NUCLEOTIDE SEQUENCE</scope>
    <source>
        <strain evidence="2">CBS 955.72</strain>
    </source>
</reference>
<dbReference type="Proteomes" id="UP001275084">
    <property type="component" value="Unassembled WGS sequence"/>
</dbReference>
<evidence type="ECO:0000313" key="3">
    <source>
        <dbReference type="Proteomes" id="UP001275084"/>
    </source>
</evidence>
<protein>
    <submittedName>
        <fullName evidence="2">Uncharacterized protein</fullName>
    </submittedName>
</protein>
<sequence length="233" mass="25355">MSLKQLLFSLAVLGRSSAMPADEPNPNSWIGKKFTFYVWGNDIPGLQLFYLNGQAVAADYATANTSSDLVPVTFTSTKFFLPRPSSSNRAYSYLATPDPLAPVSNPSTLSPPFTSAYLTIPTPDEPATSLHPVSFTPSTSTLSDVPNTTTKTGGFINLERTFKVVGDRDTEGIIRYSLFCAFPSKEREGVWDLRWNVTNMEGDGGRPVSLREYPYKGSSKLTGEGGRCLTRGA</sequence>
<feature type="chain" id="PRO_5042522173" evidence="1">
    <location>
        <begin position="19"/>
        <end position="233"/>
    </location>
</feature>
<evidence type="ECO:0000256" key="1">
    <source>
        <dbReference type="SAM" id="SignalP"/>
    </source>
</evidence>
<dbReference type="AlphaFoldDB" id="A0AAJ0MB64"/>
<organism evidence="2 3">
    <name type="scientific">Lasiosphaeria hispida</name>
    <dbReference type="NCBI Taxonomy" id="260671"/>
    <lineage>
        <taxon>Eukaryota</taxon>
        <taxon>Fungi</taxon>
        <taxon>Dikarya</taxon>
        <taxon>Ascomycota</taxon>
        <taxon>Pezizomycotina</taxon>
        <taxon>Sordariomycetes</taxon>
        <taxon>Sordariomycetidae</taxon>
        <taxon>Sordariales</taxon>
        <taxon>Lasiosphaeriaceae</taxon>
        <taxon>Lasiosphaeria</taxon>
    </lineage>
</organism>
<comment type="caution">
    <text evidence="2">The sequence shown here is derived from an EMBL/GenBank/DDBJ whole genome shotgun (WGS) entry which is preliminary data.</text>
</comment>
<name>A0AAJ0MB64_9PEZI</name>
<accession>A0AAJ0MB64</accession>
<evidence type="ECO:0000313" key="2">
    <source>
        <dbReference type="EMBL" id="KAK3347011.1"/>
    </source>
</evidence>
<feature type="signal peptide" evidence="1">
    <location>
        <begin position="1"/>
        <end position="18"/>
    </location>
</feature>
<reference evidence="2" key="2">
    <citation type="submission" date="2023-06" db="EMBL/GenBank/DDBJ databases">
        <authorList>
            <consortium name="Lawrence Berkeley National Laboratory"/>
            <person name="Haridas S."/>
            <person name="Hensen N."/>
            <person name="Bonometti L."/>
            <person name="Westerberg I."/>
            <person name="Brannstrom I.O."/>
            <person name="Guillou S."/>
            <person name="Cros-Aarteil S."/>
            <person name="Calhoun S."/>
            <person name="Kuo A."/>
            <person name="Mondo S."/>
            <person name="Pangilinan J."/>
            <person name="Riley R."/>
            <person name="Labutti K."/>
            <person name="Andreopoulos B."/>
            <person name="Lipzen A."/>
            <person name="Chen C."/>
            <person name="Yanf M."/>
            <person name="Daum C."/>
            <person name="Ng V."/>
            <person name="Clum A."/>
            <person name="Steindorff A."/>
            <person name="Ohm R."/>
            <person name="Martin F."/>
            <person name="Silar P."/>
            <person name="Natvig D."/>
            <person name="Lalanne C."/>
            <person name="Gautier V."/>
            <person name="Ament-Velasquez S.L."/>
            <person name="Kruys A."/>
            <person name="Hutchinson M.I."/>
            <person name="Powell A.J."/>
            <person name="Barry K."/>
            <person name="Miller A.N."/>
            <person name="Grigoriev I.V."/>
            <person name="Debuchy R."/>
            <person name="Gladieux P."/>
            <person name="Thoren M.H."/>
            <person name="Johannesson H."/>
        </authorList>
    </citation>
    <scope>NUCLEOTIDE SEQUENCE</scope>
    <source>
        <strain evidence="2">CBS 955.72</strain>
    </source>
</reference>
<gene>
    <name evidence="2" type="ORF">B0T25DRAFT_521302</name>
</gene>
<proteinExistence type="predicted"/>
<dbReference type="EMBL" id="JAUIQD010000006">
    <property type="protein sequence ID" value="KAK3347011.1"/>
    <property type="molecule type" value="Genomic_DNA"/>
</dbReference>
<keyword evidence="3" id="KW-1185">Reference proteome</keyword>